<gene>
    <name evidence="1" type="ORF">AB5J54_30480</name>
</gene>
<sequence length="78" mass="8569">MGPANTLRELTVPVIDVRAGDVFTRHRREWTARHDAHKRGQFTVSIETVGGGVVYASVNATITVTRNMEGIRCSADSE</sequence>
<proteinExistence type="predicted"/>
<evidence type="ECO:0000313" key="1">
    <source>
        <dbReference type="EMBL" id="XDQ74584.1"/>
    </source>
</evidence>
<dbReference type="EMBL" id="CP163444">
    <property type="protein sequence ID" value="XDQ74584.1"/>
    <property type="molecule type" value="Genomic_DNA"/>
</dbReference>
<protein>
    <submittedName>
        <fullName evidence="1">Uncharacterized protein</fullName>
    </submittedName>
</protein>
<dbReference type="RefSeq" id="WP_369147107.1">
    <property type="nucleotide sequence ID" value="NZ_CP163444.1"/>
</dbReference>
<dbReference type="AlphaFoldDB" id="A0AB39TAW1"/>
<name>A0AB39TAW1_9ACTN</name>
<organism evidence="1">
    <name type="scientific">Streptomyces sp. R44</name>
    <dbReference type="NCBI Taxonomy" id="3238633"/>
    <lineage>
        <taxon>Bacteria</taxon>
        <taxon>Bacillati</taxon>
        <taxon>Actinomycetota</taxon>
        <taxon>Actinomycetes</taxon>
        <taxon>Kitasatosporales</taxon>
        <taxon>Streptomycetaceae</taxon>
        <taxon>Streptomyces</taxon>
    </lineage>
</organism>
<reference evidence="1" key="1">
    <citation type="submission" date="2024-07" db="EMBL/GenBank/DDBJ databases">
        <authorList>
            <person name="Yu S.T."/>
        </authorList>
    </citation>
    <scope>NUCLEOTIDE SEQUENCE</scope>
    <source>
        <strain evidence="1">R44</strain>
    </source>
</reference>
<accession>A0AB39TAW1</accession>